<dbReference type="Proteomes" id="UP000013097">
    <property type="component" value="Unassembled WGS sequence"/>
</dbReference>
<dbReference type="AlphaFoldDB" id="N9Y0K0"/>
<organism evidence="1 2">
    <name type="scientific">Clostridium thermobutyricum</name>
    <dbReference type="NCBI Taxonomy" id="29372"/>
    <lineage>
        <taxon>Bacteria</taxon>
        <taxon>Bacillati</taxon>
        <taxon>Bacillota</taxon>
        <taxon>Clostridia</taxon>
        <taxon>Eubacteriales</taxon>
        <taxon>Clostridiaceae</taxon>
        <taxon>Clostridium</taxon>
    </lineage>
</organism>
<evidence type="ECO:0000313" key="2">
    <source>
        <dbReference type="Proteomes" id="UP000013097"/>
    </source>
</evidence>
<name>N9Y0K0_9CLOT</name>
<gene>
    <name evidence="1" type="ORF">HMPREF1092_00888</name>
</gene>
<sequence>MNVLEFIDTVVEAVENTELTIVQAINYIKEMNGYGVSR</sequence>
<dbReference type="PATRIC" id="fig|999411.4.peg.863"/>
<evidence type="ECO:0000313" key="1">
    <source>
        <dbReference type="EMBL" id="ENZ01654.1"/>
    </source>
</evidence>
<protein>
    <submittedName>
        <fullName evidence="1">Uncharacterized protein</fullName>
    </submittedName>
</protein>
<reference evidence="1 2" key="1">
    <citation type="submission" date="2013-01" db="EMBL/GenBank/DDBJ databases">
        <title>The Genome Sequence of Clostridium colicanis 209318.</title>
        <authorList>
            <consortium name="The Broad Institute Genome Sequencing Platform"/>
            <person name="Earl A."/>
            <person name="Ward D."/>
            <person name="Feldgarden M."/>
            <person name="Gevers D."/>
            <person name="Courvalin P."/>
            <person name="Lambert T."/>
            <person name="Walker B."/>
            <person name="Young S.K."/>
            <person name="Zeng Q."/>
            <person name="Gargeya S."/>
            <person name="Fitzgerald M."/>
            <person name="Haas B."/>
            <person name="Abouelleil A."/>
            <person name="Alvarado L."/>
            <person name="Arachchi H.M."/>
            <person name="Berlin A.M."/>
            <person name="Chapman S.B."/>
            <person name="Dewar J."/>
            <person name="Goldberg J."/>
            <person name="Griggs A."/>
            <person name="Gujja S."/>
            <person name="Hansen M."/>
            <person name="Howarth C."/>
            <person name="Imamovic A."/>
            <person name="Larimer J."/>
            <person name="McCowan C."/>
            <person name="Murphy C."/>
            <person name="Neiman D."/>
            <person name="Pearson M."/>
            <person name="Priest M."/>
            <person name="Roberts A."/>
            <person name="Saif S."/>
            <person name="Shea T."/>
            <person name="Sisk P."/>
            <person name="Sykes S."/>
            <person name="Wortman J."/>
            <person name="Nusbaum C."/>
            <person name="Birren B."/>
        </authorList>
    </citation>
    <scope>NUCLEOTIDE SEQUENCE [LARGE SCALE GENOMIC DNA]</scope>
    <source>
        <strain evidence="1 2">209318</strain>
    </source>
</reference>
<keyword evidence="2" id="KW-1185">Reference proteome</keyword>
<comment type="caution">
    <text evidence="1">The sequence shown here is derived from an EMBL/GenBank/DDBJ whole genome shotgun (WGS) entry which is preliminary data.</text>
</comment>
<accession>N9Y0K0</accession>
<dbReference type="EMBL" id="AGYT01000008">
    <property type="protein sequence ID" value="ENZ01654.1"/>
    <property type="molecule type" value="Genomic_DNA"/>
</dbReference>
<dbReference type="HOGENOM" id="CLU_3326555_0_0_9"/>
<proteinExistence type="predicted"/>